<name>A0A1Y5RSM8_9RHOB</name>
<organism evidence="2 3">
    <name type="scientific">Roseovarius litorisediminis</name>
    <dbReference type="NCBI Taxonomy" id="1312363"/>
    <lineage>
        <taxon>Bacteria</taxon>
        <taxon>Pseudomonadati</taxon>
        <taxon>Pseudomonadota</taxon>
        <taxon>Alphaproteobacteria</taxon>
        <taxon>Rhodobacterales</taxon>
        <taxon>Roseobacteraceae</taxon>
        <taxon>Roseovarius</taxon>
    </lineage>
</organism>
<accession>A0A1Y5RSM8</accession>
<gene>
    <name evidence="2" type="ORF">PEL8287_01050</name>
</gene>
<sequence length="64" mass="6650">MAFPDRADQVAVPAGIHAEPRGAKHVGASAFDAGGKSQTGFYNDRASSGSERFKIGALHPMPNP</sequence>
<proteinExistence type="predicted"/>
<dbReference type="Proteomes" id="UP000193827">
    <property type="component" value="Unassembled WGS sequence"/>
</dbReference>
<protein>
    <submittedName>
        <fullName evidence="2">Uncharacterized protein</fullName>
    </submittedName>
</protein>
<evidence type="ECO:0000256" key="1">
    <source>
        <dbReference type="SAM" id="MobiDB-lite"/>
    </source>
</evidence>
<feature type="compositionally biased region" description="Polar residues" evidence="1">
    <location>
        <begin position="36"/>
        <end position="47"/>
    </location>
</feature>
<reference evidence="2 3" key="1">
    <citation type="submission" date="2017-03" db="EMBL/GenBank/DDBJ databases">
        <authorList>
            <person name="Afonso C.L."/>
            <person name="Miller P.J."/>
            <person name="Scott M.A."/>
            <person name="Spackman E."/>
            <person name="Goraichik I."/>
            <person name="Dimitrov K.M."/>
            <person name="Suarez D.L."/>
            <person name="Swayne D.E."/>
        </authorList>
    </citation>
    <scope>NUCLEOTIDE SEQUENCE [LARGE SCALE GENOMIC DNA]</scope>
    <source>
        <strain evidence="2 3">CECT 8287</strain>
    </source>
</reference>
<feature type="region of interest" description="Disordered" evidence="1">
    <location>
        <begin position="27"/>
        <end position="47"/>
    </location>
</feature>
<evidence type="ECO:0000313" key="3">
    <source>
        <dbReference type="Proteomes" id="UP000193827"/>
    </source>
</evidence>
<dbReference type="AlphaFoldDB" id="A0A1Y5RSM8"/>
<evidence type="ECO:0000313" key="2">
    <source>
        <dbReference type="EMBL" id="SLN23462.1"/>
    </source>
</evidence>
<keyword evidence="3" id="KW-1185">Reference proteome</keyword>
<dbReference type="EMBL" id="FWFL01000002">
    <property type="protein sequence ID" value="SLN23462.1"/>
    <property type="molecule type" value="Genomic_DNA"/>
</dbReference>